<dbReference type="RefSeq" id="WP_338006170.1">
    <property type="nucleotide sequence ID" value="NZ_JAOPKA010000027.1"/>
</dbReference>
<evidence type="ECO:0000313" key="10">
    <source>
        <dbReference type="Proteomes" id="UP001321018"/>
    </source>
</evidence>
<evidence type="ECO:0000256" key="4">
    <source>
        <dbReference type="ARBA" id="ARBA00023136"/>
    </source>
</evidence>
<feature type="transmembrane region" description="Helical" evidence="5">
    <location>
        <begin position="112"/>
        <end position="130"/>
    </location>
</feature>
<feature type="transmembrane region" description="Helical" evidence="5">
    <location>
        <begin position="218"/>
        <end position="240"/>
    </location>
</feature>
<dbReference type="SUPFAM" id="SSF161098">
    <property type="entry name" value="MetI-like"/>
    <property type="match status" value="1"/>
</dbReference>
<dbReference type="Proteomes" id="UP001321018">
    <property type="component" value="Unassembled WGS sequence"/>
</dbReference>
<dbReference type="GO" id="GO:0055085">
    <property type="term" value="P:transmembrane transport"/>
    <property type="evidence" value="ECO:0007669"/>
    <property type="project" value="InterPro"/>
</dbReference>
<keyword evidence="2 5" id="KW-0812">Transmembrane</keyword>
<dbReference type="PROSITE" id="PS50928">
    <property type="entry name" value="ABC_TM1"/>
    <property type="match status" value="1"/>
</dbReference>
<dbReference type="EMBL" id="JAOPKB010000031">
    <property type="protein sequence ID" value="MCU4975965.1"/>
    <property type="molecule type" value="Genomic_DNA"/>
</dbReference>
<evidence type="ECO:0000313" key="8">
    <source>
        <dbReference type="EMBL" id="MCU4975965.1"/>
    </source>
</evidence>
<keyword evidence="3 5" id="KW-1133">Transmembrane helix</keyword>
<evidence type="ECO:0000259" key="6">
    <source>
        <dbReference type="PROSITE" id="PS50928"/>
    </source>
</evidence>
<dbReference type="PANTHER" id="PTHR42729:SF1">
    <property type="entry name" value="OLIGO_DIPEPTIDE TRANSPORT, PERMEASE PROTEIN (DPPC-2)"/>
    <property type="match status" value="1"/>
</dbReference>
<dbReference type="Proteomes" id="UP001320972">
    <property type="component" value="Unassembled WGS sequence"/>
</dbReference>
<comment type="subcellular location">
    <subcellularLocation>
        <location evidence="5">Cell membrane</location>
        <topology evidence="5">Multi-pass membrane protein</topology>
    </subcellularLocation>
    <subcellularLocation>
        <location evidence="1">Membrane</location>
        <topology evidence="1">Multi-pass membrane protein</topology>
    </subcellularLocation>
</comment>
<dbReference type="InterPro" id="IPR000515">
    <property type="entry name" value="MetI-like"/>
</dbReference>
<evidence type="ECO:0000256" key="2">
    <source>
        <dbReference type="ARBA" id="ARBA00022692"/>
    </source>
</evidence>
<dbReference type="GO" id="GO:0005886">
    <property type="term" value="C:plasma membrane"/>
    <property type="evidence" value="ECO:0007669"/>
    <property type="project" value="UniProtKB-SubCell"/>
</dbReference>
<evidence type="ECO:0000313" key="7">
    <source>
        <dbReference type="EMBL" id="MCU4744363.1"/>
    </source>
</evidence>
<gene>
    <name evidence="8" type="ORF">OB955_25150</name>
    <name evidence="7" type="ORF">OB960_23590</name>
</gene>
<sequence length="269" mass="29171">MGTIGVVLVEAPEIGQGPRFAALFTDGHILGTDNQGRDLLALTVHATPAMLEMIISGAVFTTIVATIVGTVSGYKGGIIDRISMVVTDIMLTIPGLPLVIVIAAILDPRTPWVVGIVLTINAWAGLARTIRAQVLTVREESYVEASRVMGFSTSGILRRDIIPQLMPYIGVNFMQAARNVIFASVGLYYLGVLPFTHYNWGIILNQAYGGGALWNVSYFHWMAVPIVTISLISLSLILLTQSADRVFNPRVRAKHSRTISDDDDAVEHN</sequence>
<accession>A0AAP2Z4C5</accession>
<comment type="caution">
    <text evidence="7">The sequence shown here is derived from an EMBL/GenBank/DDBJ whole genome shotgun (WGS) entry which is preliminary data.</text>
</comment>
<dbReference type="CDD" id="cd06261">
    <property type="entry name" value="TM_PBP2"/>
    <property type="match status" value="1"/>
</dbReference>
<dbReference type="PANTHER" id="PTHR42729">
    <property type="entry name" value="OLIGO/DIPEPTIDE TRANSPORT, PERMEASE PROTEIN (DPPC-2)"/>
    <property type="match status" value="1"/>
</dbReference>
<protein>
    <submittedName>
        <fullName evidence="7">ABC transporter permease</fullName>
    </submittedName>
</protein>
<keyword evidence="5" id="KW-0813">Transport</keyword>
<keyword evidence="4 5" id="KW-0472">Membrane</keyword>
<feature type="domain" description="ABC transmembrane type-1" evidence="6">
    <location>
        <begin position="51"/>
        <end position="240"/>
    </location>
</feature>
<feature type="transmembrane region" description="Helical" evidence="5">
    <location>
        <begin position="180"/>
        <end position="198"/>
    </location>
</feature>
<keyword evidence="9" id="KW-1185">Reference proteome</keyword>
<evidence type="ECO:0000313" key="9">
    <source>
        <dbReference type="Proteomes" id="UP001320972"/>
    </source>
</evidence>
<evidence type="ECO:0000256" key="1">
    <source>
        <dbReference type="ARBA" id="ARBA00004141"/>
    </source>
</evidence>
<feature type="transmembrane region" description="Helical" evidence="5">
    <location>
        <begin position="53"/>
        <end position="74"/>
    </location>
</feature>
<organism evidence="7 10">
    <name type="scientific">Natronoglomus mannanivorans</name>
    <dbReference type="NCBI Taxonomy" id="2979990"/>
    <lineage>
        <taxon>Archaea</taxon>
        <taxon>Methanobacteriati</taxon>
        <taxon>Methanobacteriota</taxon>
        <taxon>Stenosarchaea group</taxon>
        <taxon>Halobacteria</taxon>
        <taxon>Halobacteriales</taxon>
        <taxon>Natrialbaceae</taxon>
        <taxon>Natronoglomus</taxon>
    </lineage>
</organism>
<feature type="transmembrane region" description="Helical" evidence="5">
    <location>
        <begin position="86"/>
        <end position="106"/>
    </location>
</feature>
<dbReference type="Pfam" id="PF00528">
    <property type="entry name" value="BPD_transp_1"/>
    <property type="match status" value="1"/>
</dbReference>
<dbReference type="EMBL" id="JAOPKA010000027">
    <property type="protein sequence ID" value="MCU4744363.1"/>
    <property type="molecule type" value="Genomic_DNA"/>
</dbReference>
<dbReference type="InterPro" id="IPR035906">
    <property type="entry name" value="MetI-like_sf"/>
</dbReference>
<dbReference type="AlphaFoldDB" id="A0AAP2Z4C5"/>
<evidence type="ECO:0000256" key="3">
    <source>
        <dbReference type="ARBA" id="ARBA00022989"/>
    </source>
</evidence>
<comment type="similarity">
    <text evidence="5">Belongs to the binding-protein-dependent transport system permease family.</text>
</comment>
<name>A0AAP2Z4C5_9EURY</name>
<evidence type="ECO:0000256" key="5">
    <source>
        <dbReference type="RuleBase" id="RU363032"/>
    </source>
</evidence>
<proteinExistence type="inferred from homology"/>
<reference evidence="7 9" key="1">
    <citation type="submission" date="2022-09" db="EMBL/GenBank/DDBJ databases">
        <title>Enrichment on poylsaccharides allowed isolation of novel metabolic and taxonomic groups of Haloarchaea.</title>
        <authorList>
            <person name="Sorokin D.Y."/>
            <person name="Elcheninov A.G."/>
            <person name="Khizhniak T.V."/>
            <person name="Kolganova T.V."/>
            <person name="Kublanov I.V."/>
        </authorList>
    </citation>
    <scope>NUCLEOTIDE SEQUENCE</scope>
    <source>
        <strain evidence="8 9">AArc-m2/3/4</strain>
        <strain evidence="7">AArc-xg1-1</strain>
    </source>
</reference>
<dbReference type="Gene3D" id="1.10.3720.10">
    <property type="entry name" value="MetI-like"/>
    <property type="match status" value="1"/>
</dbReference>